<proteinExistence type="predicted"/>
<evidence type="ECO:0000313" key="2">
    <source>
        <dbReference type="Proteomes" id="UP000006174"/>
    </source>
</evidence>
<dbReference type="Proteomes" id="UP000006174">
    <property type="component" value="Unassembled WGS sequence"/>
</dbReference>
<reference evidence="1 2" key="1">
    <citation type="journal article" date="2012" name="Plant Cell">
        <title>Genome comparison of barley and maize smut fungi reveals targeted loss of RNA silencing components and species-specific presence of transposable elements.</title>
        <authorList>
            <person name="Laurie J.D."/>
            <person name="Ali S."/>
            <person name="Linning R."/>
            <person name="Mannhaupt G."/>
            <person name="Wong P."/>
            <person name="Gueldener U."/>
            <person name="Muensterkoetter M."/>
            <person name="Moore R."/>
            <person name="Kahmann R."/>
            <person name="Bakkeren G."/>
            <person name="Schirawski J."/>
        </authorList>
    </citation>
    <scope>NUCLEOTIDE SEQUENCE [LARGE SCALE GENOMIC DNA]</scope>
    <source>
        <strain evidence="2">Uh4875-4</strain>
    </source>
</reference>
<dbReference type="AlphaFoldDB" id="I2G3N6"/>
<sequence length="268" mass="28736">MALGPQHRPPSAPAPVPHPSLPPAPAFPFDAPTAPNNNNPETINAVYRDLLWPSDLSKLCNVSAVVSIGEKVTLSVGTYKLALMLPTPTPMAKTFLKTIPDLVAFCQVWIVYTALHAAASPDCTLGPALAGFLVHIAELDHHFEWTFIADYILTVCEKRFGHADADTWSRCDMEAFQDKLAIVPTKPPKASTITTEPKKSGTGTMVCLCWNNNSCGGNCGQAHTCLICRTRSHPSWSCPNLSKFKPSQPSLVAAKPANHSNVKAGGTA</sequence>
<keyword evidence="2" id="KW-1185">Reference proteome</keyword>
<name>I2G3N6_USTHO</name>
<gene>
    <name evidence="1" type="ORF">UHOR_16185</name>
</gene>
<comment type="caution">
    <text evidence="1">The sequence shown here is derived from an EMBL/GenBank/DDBJ whole genome shotgun (WGS) entry which is preliminary data.</text>
</comment>
<protein>
    <submittedName>
        <fullName evidence="1">Uncharacterized protein</fullName>
    </submittedName>
</protein>
<organism evidence="1 2">
    <name type="scientific">Ustilago hordei</name>
    <name type="common">Barley covered smut fungus</name>
    <dbReference type="NCBI Taxonomy" id="120017"/>
    <lineage>
        <taxon>Eukaryota</taxon>
        <taxon>Fungi</taxon>
        <taxon>Dikarya</taxon>
        <taxon>Basidiomycota</taxon>
        <taxon>Ustilaginomycotina</taxon>
        <taxon>Ustilaginomycetes</taxon>
        <taxon>Ustilaginales</taxon>
        <taxon>Ustilaginaceae</taxon>
        <taxon>Ustilago</taxon>
    </lineage>
</organism>
<dbReference type="EMBL" id="CAGI01000185">
    <property type="protein sequence ID" value="CCF53779.1"/>
    <property type="molecule type" value="Genomic_DNA"/>
</dbReference>
<accession>I2G3N6</accession>
<dbReference type="HOGENOM" id="CLU_059790_0_0_1"/>
<evidence type="ECO:0000313" key="1">
    <source>
        <dbReference type="EMBL" id="CCF53779.1"/>
    </source>
</evidence>